<dbReference type="InterPro" id="IPR011009">
    <property type="entry name" value="Kinase-like_dom_sf"/>
</dbReference>
<dbReference type="GO" id="GO:0005524">
    <property type="term" value="F:ATP binding"/>
    <property type="evidence" value="ECO:0007669"/>
    <property type="project" value="UniProtKB-KW"/>
</dbReference>
<keyword evidence="4" id="KW-0547">Nucleotide-binding</keyword>
<sequence length="327" mass="38331">MAVKTAFSRHEFSDILSHYNLGAYLDFAPIAHGSVQTNFFLWTTQGRFVFRYYENRSIGSVLFESQVIQYLKDHQYPCPAALKNRQGEAVGLYHEKPYIIFEFVEGQHLEYPDNLQKKQLIQKVAQLQNITRGYKPENTGDRWNYDTEQCCELAHAAAKRIGTPNAQAKLAWLEHELAQLQLPASLPKGICHCDFHFSNILFKDGEFNALLDFDDANYTFLTYDLVSLINLFMATFDWNTWPDFKQDEHVFDFRQARATVLEYNRHRPLDTNEKKYLFDVYKLSILFDCIWYFERGSVSDFYERRKITYLDSLSRDTFTAELFAAPG</sequence>
<dbReference type="RefSeq" id="WP_151758951.1">
    <property type="nucleotide sequence ID" value="NZ_BKZW01000003.1"/>
</dbReference>
<accession>A0A5J4KUQ4</accession>
<keyword evidence="2" id="KW-0808">Transferase</keyword>
<keyword evidence="1" id="KW-0028">Amino-acid biosynthesis</keyword>
<dbReference type="GO" id="GO:0004413">
    <property type="term" value="F:homoserine kinase activity"/>
    <property type="evidence" value="ECO:0007669"/>
    <property type="project" value="InterPro"/>
</dbReference>
<evidence type="ECO:0000313" key="10">
    <source>
        <dbReference type="Proteomes" id="UP000326912"/>
    </source>
</evidence>
<comment type="similarity">
    <text evidence="7">Belongs to the pseudomonas-type ThrB family.</text>
</comment>
<dbReference type="Proteomes" id="UP000326912">
    <property type="component" value="Unassembled WGS sequence"/>
</dbReference>
<evidence type="ECO:0000313" key="9">
    <source>
        <dbReference type="EMBL" id="GER91303.1"/>
    </source>
</evidence>
<proteinExistence type="inferred from homology"/>
<dbReference type="GO" id="GO:0009088">
    <property type="term" value="P:threonine biosynthetic process"/>
    <property type="evidence" value="ECO:0007669"/>
    <property type="project" value="UniProtKB-KW"/>
</dbReference>
<evidence type="ECO:0000256" key="4">
    <source>
        <dbReference type="ARBA" id="ARBA00022741"/>
    </source>
</evidence>
<dbReference type="EMBL" id="BKZW01000003">
    <property type="protein sequence ID" value="GER91303.1"/>
    <property type="molecule type" value="Genomic_DNA"/>
</dbReference>
<evidence type="ECO:0000259" key="8">
    <source>
        <dbReference type="Pfam" id="PF01636"/>
    </source>
</evidence>
<name>A0A5J4KUQ4_9CHLR</name>
<comment type="caution">
    <text evidence="9">The sequence shown here is derived from an EMBL/GenBank/DDBJ whole genome shotgun (WGS) entry which is preliminary data.</text>
</comment>
<evidence type="ECO:0000256" key="2">
    <source>
        <dbReference type="ARBA" id="ARBA00022679"/>
    </source>
</evidence>
<dbReference type="Gene3D" id="3.30.200.20">
    <property type="entry name" value="Phosphorylase Kinase, domain 1"/>
    <property type="match status" value="1"/>
</dbReference>
<keyword evidence="6" id="KW-0067">ATP-binding</keyword>
<protein>
    <recommendedName>
        <fullName evidence="8">Aminoglycoside phosphotransferase domain-containing protein</fullName>
    </recommendedName>
</protein>
<evidence type="ECO:0000256" key="7">
    <source>
        <dbReference type="ARBA" id="ARBA00038240"/>
    </source>
</evidence>
<dbReference type="PANTHER" id="PTHR21064">
    <property type="entry name" value="AMINOGLYCOSIDE PHOSPHOTRANSFERASE DOMAIN-CONTAINING PROTEIN-RELATED"/>
    <property type="match status" value="1"/>
</dbReference>
<dbReference type="Gene3D" id="3.90.1200.10">
    <property type="match status" value="1"/>
</dbReference>
<dbReference type="InterPro" id="IPR005280">
    <property type="entry name" value="Homoserine_kinase_II"/>
</dbReference>
<dbReference type="PANTHER" id="PTHR21064:SF6">
    <property type="entry name" value="AMINOGLYCOSIDE PHOSPHOTRANSFERASE DOMAIN-CONTAINING PROTEIN"/>
    <property type="match status" value="1"/>
</dbReference>
<keyword evidence="3" id="KW-0791">Threonine biosynthesis</keyword>
<evidence type="ECO:0000256" key="1">
    <source>
        <dbReference type="ARBA" id="ARBA00022605"/>
    </source>
</evidence>
<reference evidence="9 10" key="1">
    <citation type="submission" date="2019-10" db="EMBL/GenBank/DDBJ databases">
        <title>Dictyobacter vulcani sp. nov., within the class Ktedonobacteria, isolated from soil of volcanic Mt. Zao.</title>
        <authorList>
            <person name="Zheng Y."/>
            <person name="Wang C.M."/>
            <person name="Sakai Y."/>
            <person name="Abe K."/>
            <person name="Yokota A."/>
            <person name="Yabe S."/>
        </authorList>
    </citation>
    <scope>NUCLEOTIDE SEQUENCE [LARGE SCALE GENOMIC DNA]</scope>
    <source>
        <strain evidence="9 10">W12</strain>
    </source>
</reference>
<dbReference type="InterPro" id="IPR050249">
    <property type="entry name" value="Pseudomonas-type_ThrB"/>
</dbReference>
<dbReference type="SUPFAM" id="SSF56112">
    <property type="entry name" value="Protein kinase-like (PK-like)"/>
    <property type="match status" value="1"/>
</dbReference>
<dbReference type="AlphaFoldDB" id="A0A5J4KUQ4"/>
<feature type="domain" description="Aminoglycoside phosphotransferase" evidence="8">
    <location>
        <begin position="27"/>
        <end position="257"/>
    </location>
</feature>
<evidence type="ECO:0000256" key="6">
    <source>
        <dbReference type="ARBA" id="ARBA00022840"/>
    </source>
</evidence>
<dbReference type="Pfam" id="PF01636">
    <property type="entry name" value="APH"/>
    <property type="match status" value="1"/>
</dbReference>
<organism evidence="9 10">
    <name type="scientific">Dictyobacter vulcani</name>
    <dbReference type="NCBI Taxonomy" id="2607529"/>
    <lineage>
        <taxon>Bacteria</taxon>
        <taxon>Bacillati</taxon>
        <taxon>Chloroflexota</taxon>
        <taxon>Ktedonobacteria</taxon>
        <taxon>Ktedonobacterales</taxon>
        <taxon>Dictyobacteraceae</taxon>
        <taxon>Dictyobacter</taxon>
    </lineage>
</organism>
<dbReference type="InterPro" id="IPR002575">
    <property type="entry name" value="Aminoglycoside_PTrfase"/>
</dbReference>
<evidence type="ECO:0000256" key="5">
    <source>
        <dbReference type="ARBA" id="ARBA00022777"/>
    </source>
</evidence>
<evidence type="ECO:0000256" key="3">
    <source>
        <dbReference type="ARBA" id="ARBA00022697"/>
    </source>
</evidence>
<keyword evidence="10" id="KW-1185">Reference proteome</keyword>
<dbReference type="CDD" id="cd05153">
    <property type="entry name" value="HomoserineK_II"/>
    <property type="match status" value="1"/>
</dbReference>
<gene>
    <name evidence="9" type="ORF">KDW_54650</name>
</gene>
<keyword evidence="5" id="KW-0418">Kinase</keyword>